<dbReference type="PANTHER" id="PTHR47043">
    <property type="entry name" value="UDP-N-ACETYLGLUCOSAMINE TRANSFERASE SUBUNIT ALG13"/>
    <property type="match status" value="1"/>
</dbReference>
<dbReference type="AlphaFoldDB" id="A0A8K0WVC3"/>
<feature type="domain" description="Glycosyl transferase family 28 C-terminal" evidence="8">
    <location>
        <begin position="11"/>
        <end position="166"/>
    </location>
</feature>
<dbReference type="GO" id="GO:0043541">
    <property type="term" value="C:UDP-N-acetylglucosamine transferase complex"/>
    <property type="evidence" value="ECO:0007669"/>
    <property type="project" value="TreeGrafter"/>
</dbReference>
<evidence type="ECO:0000256" key="2">
    <source>
        <dbReference type="ARBA" id="ARBA00012614"/>
    </source>
</evidence>
<keyword evidence="7" id="KW-0808">Transferase</keyword>
<dbReference type="GO" id="GO:0006488">
    <property type="term" value="P:dolichol-linked oligosaccharide biosynthetic process"/>
    <property type="evidence" value="ECO:0007669"/>
    <property type="project" value="TreeGrafter"/>
</dbReference>
<evidence type="ECO:0000256" key="1">
    <source>
        <dbReference type="ARBA" id="ARBA00011198"/>
    </source>
</evidence>
<comment type="subcellular location">
    <subcellularLocation>
        <location evidence="7">Endoplasmic reticulum</location>
    </subcellularLocation>
</comment>
<dbReference type="GO" id="GO:0004577">
    <property type="term" value="F:N-acetylglucosaminyldiphosphodolichol N-acetylglucosaminyltransferase activity"/>
    <property type="evidence" value="ECO:0007669"/>
    <property type="project" value="UniProtKB-EC"/>
</dbReference>
<dbReference type="SUPFAM" id="SSF53756">
    <property type="entry name" value="UDP-Glycosyltransferase/glycogen phosphorylase"/>
    <property type="match status" value="1"/>
</dbReference>
<gene>
    <name evidence="7" type="primary">ALG13</name>
    <name evidence="9" type="ORF">B0I35DRAFT_474733</name>
</gene>
<comment type="subunit">
    <text evidence="1 7">Heterodimer with ALG14 to form a functional enzyme.</text>
</comment>
<reference evidence="9" key="1">
    <citation type="journal article" date="2021" name="Nat. Commun.">
        <title>Genetic determinants of endophytism in the Arabidopsis root mycobiome.</title>
        <authorList>
            <person name="Mesny F."/>
            <person name="Miyauchi S."/>
            <person name="Thiergart T."/>
            <person name="Pickel B."/>
            <person name="Atanasova L."/>
            <person name="Karlsson M."/>
            <person name="Huettel B."/>
            <person name="Barry K.W."/>
            <person name="Haridas S."/>
            <person name="Chen C."/>
            <person name="Bauer D."/>
            <person name="Andreopoulos W."/>
            <person name="Pangilinan J."/>
            <person name="LaButti K."/>
            <person name="Riley R."/>
            <person name="Lipzen A."/>
            <person name="Clum A."/>
            <person name="Drula E."/>
            <person name="Henrissat B."/>
            <person name="Kohler A."/>
            <person name="Grigoriev I.V."/>
            <person name="Martin F.M."/>
            <person name="Hacquard S."/>
        </authorList>
    </citation>
    <scope>NUCLEOTIDE SEQUENCE</scope>
    <source>
        <strain evidence="9">MPI-CAGE-CH-0235</strain>
    </source>
</reference>
<proteinExistence type="inferred from homology"/>
<keyword evidence="7" id="KW-0328">Glycosyltransferase</keyword>
<name>A0A8K0WVC3_9HYPO</name>
<comment type="similarity">
    <text evidence="7">Belongs to the glycosyltransferase 28 family.</text>
</comment>
<dbReference type="Proteomes" id="UP000813444">
    <property type="component" value="Unassembled WGS sequence"/>
</dbReference>
<evidence type="ECO:0000313" key="9">
    <source>
        <dbReference type="EMBL" id="KAH7326028.1"/>
    </source>
</evidence>
<dbReference type="EC" id="2.4.1.141" evidence="2 7"/>
<sequence>MNSSSSLERCCLITVGATVGFQSLIETALNPDFWRFLSARGFTKLRIQCGPDAQWAEDMLATTKEKVPSGIEIKIFATRKNLMKEEMTLCKPVEGRRSQGLVISHAGTGTILDAWKLGLPIVVVPNSSLLDDHQTEMARHLAKEGYATMSSTDCKDLQEAIHKSELLADENKFRWPTHSVQANSTAKTRLWEMAPVEIEKEQDTQMIFD</sequence>
<accession>A0A8K0WVC3</accession>
<evidence type="ECO:0000256" key="6">
    <source>
        <dbReference type="ARBA" id="ARBA00048184"/>
    </source>
</evidence>
<protein>
    <recommendedName>
        <fullName evidence="3 7">UDP-N-acetylglucosamine transferase subunit ALG13</fullName>
        <ecNumber evidence="2 7">2.4.1.141</ecNumber>
    </recommendedName>
    <alternativeName>
        <fullName evidence="5 7">Asparagine-linked glycosylation protein 13</fullName>
    </alternativeName>
</protein>
<dbReference type="InterPro" id="IPR052474">
    <property type="entry name" value="UDP-GlcNAc_transferase"/>
</dbReference>
<keyword evidence="10" id="KW-1185">Reference proteome</keyword>
<dbReference type="Gene3D" id="3.40.50.2000">
    <property type="entry name" value="Glycogen Phosphorylase B"/>
    <property type="match status" value="1"/>
</dbReference>
<evidence type="ECO:0000256" key="5">
    <source>
        <dbReference type="ARBA" id="ARBA00032061"/>
    </source>
</evidence>
<dbReference type="EMBL" id="JAGPNK010000002">
    <property type="protein sequence ID" value="KAH7326028.1"/>
    <property type="molecule type" value="Genomic_DNA"/>
</dbReference>
<comment type="catalytic activity">
    <reaction evidence="6">
        <text>an N-acetyl-alpha-D-glucosaminyl-diphospho-di-trans,poly-cis-dolichol + UDP-N-acetyl-alpha-D-glucosamine = an N,N'-diacetylchitobiosyl-diphospho-di-trans,poly-cis-dolichol + UDP + H(+)</text>
        <dbReference type="Rhea" id="RHEA:23380"/>
        <dbReference type="Rhea" id="RHEA-COMP:19507"/>
        <dbReference type="Rhea" id="RHEA-COMP:19510"/>
        <dbReference type="ChEBI" id="CHEBI:15378"/>
        <dbReference type="ChEBI" id="CHEBI:57269"/>
        <dbReference type="ChEBI" id="CHEBI:57705"/>
        <dbReference type="ChEBI" id="CHEBI:58223"/>
        <dbReference type="ChEBI" id="CHEBI:58427"/>
        <dbReference type="EC" id="2.4.1.141"/>
    </reaction>
</comment>
<organism evidence="9 10">
    <name type="scientific">Stachybotrys elegans</name>
    <dbReference type="NCBI Taxonomy" id="80388"/>
    <lineage>
        <taxon>Eukaryota</taxon>
        <taxon>Fungi</taxon>
        <taxon>Dikarya</taxon>
        <taxon>Ascomycota</taxon>
        <taxon>Pezizomycotina</taxon>
        <taxon>Sordariomycetes</taxon>
        <taxon>Hypocreomycetidae</taxon>
        <taxon>Hypocreales</taxon>
        <taxon>Stachybotryaceae</taxon>
        <taxon>Stachybotrys</taxon>
    </lineage>
</organism>
<evidence type="ECO:0000256" key="3">
    <source>
        <dbReference type="ARBA" id="ARBA00017468"/>
    </source>
</evidence>
<dbReference type="OrthoDB" id="20273at2759"/>
<evidence type="ECO:0000256" key="4">
    <source>
        <dbReference type="ARBA" id="ARBA00024804"/>
    </source>
</evidence>
<keyword evidence="7" id="KW-0256">Endoplasmic reticulum</keyword>
<evidence type="ECO:0000313" key="10">
    <source>
        <dbReference type="Proteomes" id="UP000813444"/>
    </source>
</evidence>
<dbReference type="PANTHER" id="PTHR47043:SF1">
    <property type="entry name" value="UDP-N-ACETYLGLUCOSAMINE TRANSFERASE SUBUNIT ALG13"/>
    <property type="match status" value="1"/>
</dbReference>
<evidence type="ECO:0000256" key="7">
    <source>
        <dbReference type="RuleBase" id="RU362128"/>
    </source>
</evidence>
<dbReference type="InterPro" id="IPR007235">
    <property type="entry name" value="Glyco_trans_28_C"/>
</dbReference>
<dbReference type="Pfam" id="PF04101">
    <property type="entry name" value="Glyco_tran_28_C"/>
    <property type="match status" value="1"/>
</dbReference>
<evidence type="ECO:0000259" key="8">
    <source>
        <dbReference type="Pfam" id="PF04101"/>
    </source>
</evidence>
<comment type="caution">
    <text evidence="9">The sequence shown here is derived from an EMBL/GenBank/DDBJ whole genome shotgun (WGS) entry which is preliminary data.</text>
</comment>
<comment type="function">
    <text evidence="4 7">Involved in protein N-glycosylation. Essential for the second step of the dolichol-linked oligosaccharide pathway.</text>
</comment>